<evidence type="ECO:0008006" key="4">
    <source>
        <dbReference type="Google" id="ProtNLM"/>
    </source>
</evidence>
<reference evidence="2 3" key="1">
    <citation type="journal article" date="2019" name="Int. J. Syst. Evol. Microbiol.">
        <title>The Global Catalogue of Microorganisms (GCM) 10K type strain sequencing project: providing services to taxonomists for standard genome sequencing and annotation.</title>
        <authorList>
            <consortium name="The Broad Institute Genomics Platform"/>
            <consortium name="The Broad Institute Genome Sequencing Center for Infectious Disease"/>
            <person name="Wu L."/>
            <person name="Ma J."/>
        </authorList>
    </citation>
    <scope>NUCLEOTIDE SEQUENCE [LARGE SCALE GENOMIC DNA]</scope>
    <source>
        <strain evidence="2 3">JCM 6921</strain>
    </source>
</reference>
<accession>A0ABN3IQ85</accession>
<gene>
    <name evidence="2" type="ORF">GCM10010420_44550</name>
</gene>
<evidence type="ECO:0000313" key="2">
    <source>
        <dbReference type="EMBL" id="GAA2410824.1"/>
    </source>
</evidence>
<proteinExistence type="predicted"/>
<feature type="region of interest" description="Disordered" evidence="1">
    <location>
        <begin position="1"/>
        <end position="28"/>
    </location>
</feature>
<comment type="caution">
    <text evidence="2">The sequence shown here is derived from an EMBL/GenBank/DDBJ whole genome shotgun (WGS) entry which is preliminary data.</text>
</comment>
<name>A0ABN3IQ85_9ACTN</name>
<protein>
    <recommendedName>
        <fullName evidence="4">RES domain-containing protein</fullName>
    </recommendedName>
</protein>
<feature type="region of interest" description="Disordered" evidence="1">
    <location>
        <begin position="61"/>
        <end position="82"/>
    </location>
</feature>
<sequence length="82" mass="8725">MDEPDPFVRRQVAAPPGRPCPGAPWGMPDPRPDGMALFYSTPAHGLRAIWRTLANPGECPRPLGPASGDGYCQLSRDPGGLT</sequence>
<evidence type="ECO:0000256" key="1">
    <source>
        <dbReference type="SAM" id="MobiDB-lite"/>
    </source>
</evidence>
<dbReference type="EMBL" id="BAAATJ010000024">
    <property type="protein sequence ID" value="GAA2410824.1"/>
    <property type="molecule type" value="Genomic_DNA"/>
</dbReference>
<dbReference type="Proteomes" id="UP001500058">
    <property type="component" value="Unassembled WGS sequence"/>
</dbReference>
<evidence type="ECO:0000313" key="3">
    <source>
        <dbReference type="Proteomes" id="UP001500058"/>
    </source>
</evidence>
<organism evidence="2 3">
    <name type="scientific">Streptomyces glaucosporus</name>
    <dbReference type="NCBI Taxonomy" id="284044"/>
    <lineage>
        <taxon>Bacteria</taxon>
        <taxon>Bacillati</taxon>
        <taxon>Actinomycetota</taxon>
        <taxon>Actinomycetes</taxon>
        <taxon>Kitasatosporales</taxon>
        <taxon>Streptomycetaceae</taxon>
        <taxon>Streptomyces</taxon>
    </lineage>
</organism>
<keyword evidence="3" id="KW-1185">Reference proteome</keyword>